<organism evidence="1 2">
    <name type="scientific">Prochlorococcus marinus (strain MIT 9313)</name>
    <dbReference type="NCBI Taxonomy" id="74547"/>
    <lineage>
        <taxon>Bacteria</taxon>
        <taxon>Bacillati</taxon>
        <taxon>Cyanobacteriota</taxon>
        <taxon>Cyanophyceae</taxon>
        <taxon>Synechococcales</taxon>
        <taxon>Prochlorococcaceae</taxon>
        <taxon>Prochlorococcus</taxon>
    </lineage>
</organism>
<dbReference type="HOGENOM" id="CLU_177101_0_1_3"/>
<evidence type="ECO:0000313" key="2">
    <source>
        <dbReference type="Proteomes" id="UP000001423"/>
    </source>
</evidence>
<reference evidence="1 2" key="1">
    <citation type="journal article" date="2003" name="Nature">
        <title>Genome divergence in two Prochlorococcus ecotypes reflects oceanic niche differentiation.</title>
        <authorList>
            <person name="Rocap G."/>
            <person name="Larimer F.W."/>
            <person name="Lamerdin J.E."/>
            <person name="Malfatti S."/>
            <person name="Chain P."/>
            <person name="Ahlgren N.A."/>
            <person name="Arellano A."/>
            <person name="Coleman M."/>
            <person name="Hauser L."/>
            <person name="Hess W.R."/>
            <person name="Johnson Z.I."/>
            <person name="Land M.L."/>
            <person name="Lindell D."/>
            <person name="Post A.F."/>
            <person name="Regala W."/>
            <person name="Shah M."/>
            <person name="Shaw S.L."/>
            <person name="Steglich C."/>
            <person name="Sullivan M.B."/>
            <person name="Ting C.S."/>
            <person name="Tolonen A."/>
            <person name="Webb E.A."/>
            <person name="Zinser E.R."/>
            <person name="Chisholm S.W."/>
        </authorList>
    </citation>
    <scope>NUCLEOTIDE SEQUENCE [LARGE SCALE GENOMIC DNA]</scope>
    <source>
        <strain evidence="2">MIT 9313</strain>
    </source>
</reference>
<dbReference type="eggNOG" id="ENOG502ZI9A">
    <property type="taxonomic scope" value="Bacteria"/>
</dbReference>
<protein>
    <submittedName>
        <fullName evidence="1">Uncharacterized protein</fullName>
    </submittedName>
</protein>
<keyword evidence="2" id="KW-1185">Reference proteome</keyword>
<sequence>MPEATREELQETIGDLNAYRKRLRNEIISIGQKLRMPQKKIDASLAEHTELQRIDLILTELVAQRDQN</sequence>
<evidence type="ECO:0000313" key="1">
    <source>
        <dbReference type="EMBL" id="CAX32314.1"/>
    </source>
</evidence>
<dbReference type="Proteomes" id="UP000001423">
    <property type="component" value="Chromosome"/>
</dbReference>
<accession>B9ESG9</accession>
<name>B9ESG9_PROMM</name>
<gene>
    <name evidence="1" type="ordered locus">PMT_2796</name>
</gene>
<dbReference type="KEGG" id="pmt:PMT_2796"/>
<dbReference type="AlphaFoldDB" id="B9ESG9"/>
<proteinExistence type="predicted"/>
<dbReference type="OrthoDB" id="542202at2"/>
<dbReference type="RefSeq" id="WP_041384640.1">
    <property type="nucleotide sequence ID" value="NC_005071.1"/>
</dbReference>
<dbReference type="EMBL" id="BX548175">
    <property type="protein sequence ID" value="CAX32314.1"/>
    <property type="molecule type" value="Genomic_DNA"/>
</dbReference>